<feature type="domain" description="N-acetyltransferase" evidence="1">
    <location>
        <begin position="11"/>
        <end position="174"/>
    </location>
</feature>
<dbReference type="Proteomes" id="UP000321306">
    <property type="component" value="Unassembled WGS sequence"/>
</dbReference>
<sequence length="194" mass="22210">MNPVLFRGKKVMLGVLERTDIPDIASHFQNPGMTLYMYGYGKTFSLEEEYQWYDSTISNPDNVTFGILTLEGTVMGSCSLFDINHRMGTATFGICIWKPDFWSKGYGTEATRLMVEYGMFHLNLYNIDLTVYSFNPRGIQAYLKAGFREVGRRRGAALLGHERFDRVWMEITRDEVDLSGMRAMVPLLESGPRD</sequence>
<comment type="caution">
    <text evidence="2">The sequence shown here is derived from an EMBL/GenBank/DDBJ whole genome shotgun (WGS) entry which is preliminary data.</text>
</comment>
<dbReference type="SUPFAM" id="SSF55729">
    <property type="entry name" value="Acyl-CoA N-acyltransferases (Nat)"/>
    <property type="match status" value="1"/>
</dbReference>
<organism evidence="2 3">
    <name type="scientific">Deinococcus cellulosilyticus (strain DSM 18568 / NBRC 106333 / KACC 11606 / 5516J-15)</name>
    <dbReference type="NCBI Taxonomy" id="1223518"/>
    <lineage>
        <taxon>Bacteria</taxon>
        <taxon>Thermotogati</taxon>
        <taxon>Deinococcota</taxon>
        <taxon>Deinococci</taxon>
        <taxon>Deinococcales</taxon>
        <taxon>Deinococcaceae</taxon>
        <taxon>Deinococcus</taxon>
    </lineage>
</organism>
<name>A0A511N6U5_DEIC1</name>
<dbReference type="AlphaFoldDB" id="A0A511N6U5"/>
<dbReference type="InterPro" id="IPR000182">
    <property type="entry name" value="GNAT_dom"/>
</dbReference>
<dbReference type="RefSeq" id="WP_146887755.1">
    <property type="nucleotide sequence ID" value="NZ_BJXB01000022.1"/>
</dbReference>
<dbReference type="OrthoDB" id="9795206at2"/>
<evidence type="ECO:0000259" key="1">
    <source>
        <dbReference type="PROSITE" id="PS51186"/>
    </source>
</evidence>
<gene>
    <name evidence="2" type="ORF">DC3_42040</name>
</gene>
<reference evidence="2 3" key="1">
    <citation type="submission" date="2019-07" db="EMBL/GenBank/DDBJ databases">
        <title>Whole genome shotgun sequence of Deinococcus cellulosilyticus NBRC 106333.</title>
        <authorList>
            <person name="Hosoyama A."/>
            <person name="Uohara A."/>
            <person name="Ohji S."/>
            <person name="Ichikawa N."/>
        </authorList>
    </citation>
    <scope>NUCLEOTIDE SEQUENCE [LARGE SCALE GENOMIC DNA]</scope>
    <source>
        <strain evidence="2 3">NBRC 106333</strain>
    </source>
</reference>
<keyword evidence="2" id="KW-0808">Transferase</keyword>
<protein>
    <submittedName>
        <fullName evidence="2">N-acetyltransferase</fullName>
    </submittedName>
</protein>
<proteinExistence type="predicted"/>
<dbReference type="Pfam" id="PF13302">
    <property type="entry name" value="Acetyltransf_3"/>
    <property type="match status" value="1"/>
</dbReference>
<dbReference type="PROSITE" id="PS51186">
    <property type="entry name" value="GNAT"/>
    <property type="match status" value="1"/>
</dbReference>
<accession>A0A511N6U5</accession>
<evidence type="ECO:0000313" key="2">
    <source>
        <dbReference type="EMBL" id="GEM48569.1"/>
    </source>
</evidence>
<dbReference type="PANTHER" id="PTHR43415:SF3">
    <property type="entry name" value="GNAT-FAMILY ACETYLTRANSFERASE"/>
    <property type="match status" value="1"/>
</dbReference>
<evidence type="ECO:0000313" key="3">
    <source>
        <dbReference type="Proteomes" id="UP000321306"/>
    </source>
</evidence>
<dbReference type="Gene3D" id="3.40.630.30">
    <property type="match status" value="1"/>
</dbReference>
<dbReference type="PANTHER" id="PTHR43415">
    <property type="entry name" value="SPERMIDINE N(1)-ACETYLTRANSFERASE"/>
    <property type="match status" value="1"/>
</dbReference>
<dbReference type="EMBL" id="BJXB01000022">
    <property type="protein sequence ID" value="GEM48569.1"/>
    <property type="molecule type" value="Genomic_DNA"/>
</dbReference>
<dbReference type="GO" id="GO:0016747">
    <property type="term" value="F:acyltransferase activity, transferring groups other than amino-acyl groups"/>
    <property type="evidence" value="ECO:0007669"/>
    <property type="project" value="InterPro"/>
</dbReference>
<dbReference type="InterPro" id="IPR016181">
    <property type="entry name" value="Acyl_CoA_acyltransferase"/>
</dbReference>
<keyword evidence="3" id="KW-1185">Reference proteome</keyword>